<reference evidence="3" key="1">
    <citation type="submission" date="2021-11" db="EMBL/GenBank/DDBJ databases">
        <authorList>
            <person name="Rodrigo-Torres L."/>
            <person name="Arahal R. D."/>
            <person name="Lucena T."/>
        </authorList>
    </citation>
    <scope>NUCLEOTIDE SEQUENCE</scope>
    <source>
        <strain evidence="3">CECT 7929</strain>
    </source>
</reference>
<dbReference type="Pfam" id="PF00106">
    <property type="entry name" value="adh_short"/>
    <property type="match status" value="1"/>
</dbReference>
<dbReference type="Proteomes" id="UP000838672">
    <property type="component" value="Unassembled WGS sequence"/>
</dbReference>
<dbReference type="SUPFAM" id="SSF51735">
    <property type="entry name" value="NAD(P)-binding Rossmann-fold domains"/>
    <property type="match status" value="1"/>
</dbReference>
<dbReference type="PANTHER" id="PTHR44196:SF1">
    <property type="entry name" value="DEHYDROGENASE_REDUCTASE SDR FAMILY MEMBER 7B"/>
    <property type="match status" value="1"/>
</dbReference>
<comment type="similarity">
    <text evidence="1">Belongs to the short-chain dehydrogenases/reductases (SDR) family.</text>
</comment>
<evidence type="ECO:0000313" key="4">
    <source>
        <dbReference type="Proteomes" id="UP000838672"/>
    </source>
</evidence>
<organism evidence="3 4">
    <name type="scientific">Vibrio stylophorae</name>
    <dbReference type="NCBI Taxonomy" id="659351"/>
    <lineage>
        <taxon>Bacteria</taxon>
        <taxon>Pseudomonadati</taxon>
        <taxon>Pseudomonadota</taxon>
        <taxon>Gammaproteobacteria</taxon>
        <taxon>Vibrionales</taxon>
        <taxon>Vibrionaceae</taxon>
        <taxon>Vibrio</taxon>
    </lineage>
</organism>
<dbReference type="InterPro" id="IPR036291">
    <property type="entry name" value="NAD(P)-bd_dom_sf"/>
</dbReference>
<protein>
    <recommendedName>
        <fullName evidence="5">Short-chain dehydrogenase</fullName>
    </recommendedName>
</protein>
<dbReference type="PRINTS" id="PR00081">
    <property type="entry name" value="GDHRDH"/>
</dbReference>
<gene>
    <name evidence="3" type="ORF">VST7929_02862</name>
</gene>
<name>A0ABM8ZX18_9VIBR</name>
<dbReference type="EMBL" id="CAKLDI010000002">
    <property type="protein sequence ID" value="CAH0535201.1"/>
    <property type="molecule type" value="Genomic_DNA"/>
</dbReference>
<evidence type="ECO:0000313" key="3">
    <source>
        <dbReference type="EMBL" id="CAH0535201.1"/>
    </source>
</evidence>
<evidence type="ECO:0000256" key="1">
    <source>
        <dbReference type="ARBA" id="ARBA00006484"/>
    </source>
</evidence>
<comment type="caution">
    <text evidence="3">The sequence shown here is derived from an EMBL/GenBank/DDBJ whole genome shotgun (WGS) entry which is preliminary data.</text>
</comment>
<keyword evidence="2" id="KW-0560">Oxidoreductase</keyword>
<accession>A0ABM8ZX18</accession>
<evidence type="ECO:0008006" key="5">
    <source>
        <dbReference type="Google" id="ProtNLM"/>
    </source>
</evidence>
<proteinExistence type="inferred from homology"/>
<dbReference type="PANTHER" id="PTHR44196">
    <property type="entry name" value="DEHYDROGENASE/REDUCTASE SDR FAMILY MEMBER 7B"/>
    <property type="match status" value="1"/>
</dbReference>
<dbReference type="InterPro" id="IPR020904">
    <property type="entry name" value="Sc_DH/Rdtase_CS"/>
</dbReference>
<dbReference type="Gene3D" id="3.40.50.720">
    <property type="entry name" value="NAD(P)-binding Rossmann-like Domain"/>
    <property type="match status" value="1"/>
</dbReference>
<dbReference type="InterPro" id="IPR002347">
    <property type="entry name" value="SDR_fam"/>
</dbReference>
<keyword evidence="4" id="KW-1185">Reference proteome</keyword>
<dbReference type="RefSeq" id="WP_237468065.1">
    <property type="nucleotide sequence ID" value="NZ_CAKLDI010000002.1"/>
</dbReference>
<evidence type="ECO:0000256" key="2">
    <source>
        <dbReference type="ARBA" id="ARBA00023002"/>
    </source>
</evidence>
<sequence>MIPQTVVITGATSGIGLQLAKDYAAQGWQVVACGRNQTKLDELAQSGGRVFTLAFDVTDQHAVQQAFDQLFAQEIRPTLYIFNAGDCEYIDDGALQSSLVARVMAVNFMGVVHCFEAIQTQLTQGDRVAVVASSAMLTPLPRAQAYGASKAAISYFAQTMALDWAARGIQISVIYPGFVKTPLTDKNTFSMPMRISVEQASQTIRRGLALGYGTIYCPWGFTFILRCIHRLPMRWQQACVRWLTRSDK</sequence>
<dbReference type="PROSITE" id="PS00061">
    <property type="entry name" value="ADH_SHORT"/>
    <property type="match status" value="1"/>
</dbReference>